<evidence type="ECO:0000313" key="2">
    <source>
        <dbReference type="EMBL" id="MDJ1113941.1"/>
    </source>
</evidence>
<feature type="transmembrane region" description="Helical" evidence="1">
    <location>
        <begin position="61"/>
        <end position="83"/>
    </location>
</feature>
<comment type="caution">
    <text evidence="2">The sequence shown here is derived from an EMBL/GenBank/DDBJ whole genome shotgun (WGS) entry which is preliminary data.</text>
</comment>
<sequence length="106" mass="11446">MAEHTESHVESAELRRSPRFSVFFVLGGGLGLLVALILTFAFDGSAQASAAGVTYSTTQVFGFLLLVCVPVGVALGALVALVFDRASRRHVRTVRIEHETVREDED</sequence>
<keyword evidence="3" id="KW-1185">Reference proteome</keyword>
<keyword evidence="1" id="KW-0472">Membrane</keyword>
<dbReference type="EMBL" id="JASJND010000004">
    <property type="protein sequence ID" value="MDJ1113941.1"/>
    <property type="molecule type" value="Genomic_DNA"/>
</dbReference>
<name>A0ABT6ZD84_9MICO</name>
<proteinExistence type="predicted"/>
<evidence type="ECO:0000256" key="1">
    <source>
        <dbReference type="SAM" id="Phobius"/>
    </source>
</evidence>
<organism evidence="2 3">
    <name type="scientific">Microbacterium dauci</name>
    <dbReference type="NCBI Taxonomy" id="3048008"/>
    <lineage>
        <taxon>Bacteria</taxon>
        <taxon>Bacillati</taxon>
        <taxon>Actinomycetota</taxon>
        <taxon>Actinomycetes</taxon>
        <taxon>Micrococcales</taxon>
        <taxon>Microbacteriaceae</taxon>
        <taxon>Microbacterium</taxon>
    </lineage>
</organism>
<feature type="transmembrane region" description="Helical" evidence="1">
    <location>
        <begin position="20"/>
        <end position="41"/>
    </location>
</feature>
<evidence type="ECO:0000313" key="3">
    <source>
        <dbReference type="Proteomes" id="UP001321481"/>
    </source>
</evidence>
<protein>
    <submittedName>
        <fullName evidence="2">Potassium transporter Trk</fullName>
    </submittedName>
</protein>
<keyword evidence="1" id="KW-0812">Transmembrane</keyword>
<reference evidence="2 3" key="1">
    <citation type="submission" date="2023-05" db="EMBL/GenBank/DDBJ databases">
        <title>Microbacterium dauci sp.nov., Isolated from Carrot Rhizosphere Soil.</title>
        <authorList>
            <person name="Xiao Z."/>
            <person name="Zheng J."/>
        </authorList>
    </citation>
    <scope>NUCLEOTIDE SEQUENCE [LARGE SCALE GENOMIC DNA]</scope>
    <source>
        <strain evidence="2 3">LX3-4</strain>
    </source>
</reference>
<keyword evidence="1" id="KW-1133">Transmembrane helix</keyword>
<dbReference type="Proteomes" id="UP001321481">
    <property type="component" value="Unassembled WGS sequence"/>
</dbReference>
<dbReference type="RefSeq" id="WP_283715455.1">
    <property type="nucleotide sequence ID" value="NZ_JASJND010000004.1"/>
</dbReference>
<gene>
    <name evidence="2" type="ORF">QNI14_05705</name>
</gene>
<accession>A0ABT6ZD84</accession>